<accession>A0A2N5MC07</accession>
<keyword evidence="2" id="KW-0812">Transmembrane</keyword>
<dbReference type="Pfam" id="PF06103">
    <property type="entry name" value="DUF948"/>
    <property type="match status" value="1"/>
</dbReference>
<keyword evidence="4" id="KW-1185">Reference proteome</keyword>
<protein>
    <recommendedName>
        <fullName evidence="5">DUF948 domain-containing protein</fullName>
    </recommendedName>
</protein>
<reference evidence="3 4" key="1">
    <citation type="submission" date="2017-11" db="EMBL/GenBank/DDBJ databases">
        <title>Comparitive Functional Genomics of Dry Heat Resistant strains isolated from the Viking Spacecraft.</title>
        <authorList>
            <person name="Seuylemezian A."/>
            <person name="Cooper K."/>
            <person name="Vaishampayan P."/>
        </authorList>
    </citation>
    <scope>NUCLEOTIDE SEQUENCE [LARGE SCALE GENOMIC DNA]</scope>
    <source>
        <strain evidence="3 4">V1-29</strain>
    </source>
</reference>
<evidence type="ECO:0000313" key="4">
    <source>
        <dbReference type="Proteomes" id="UP000234748"/>
    </source>
</evidence>
<dbReference type="Proteomes" id="UP000234748">
    <property type="component" value="Unassembled WGS sequence"/>
</dbReference>
<feature type="transmembrane region" description="Helical" evidence="2">
    <location>
        <begin position="43"/>
        <end position="64"/>
    </location>
</feature>
<dbReference type="PANTHER" id="PTHR40070">
    <property type="entry name" value="UPF0478 PROTEIN YTXG"/>
    <property type="match status" value="1"/>
</dbReference>
<comment type="caution">
    <text evidence="3">The sequence shown here is derived from an EMBL/GenBank/DDBJ whole genome shotgun (WGS) entry which is preliminary data.</text>
</comment>
<evidence type="ECO:0008006" key="5">
    <source>
        <dbReference type="Google" id="ProtNLM"/>
    </source>
</evidence>
<evidence type="ECO:0000256" key="2">
    <source>
        <dbReference type="SAM" id="Phobius"/>
    </source>
</evidence>
<feature type="region of interest" description="Disordered" evidence="1">
    <location>
        <begin position="139"/>
        <end position="161"/>
    </location>
</feature>
<dbReference type="EMBL" id="PGUY01000001">
    <property type="protein sequence ID" value="PLT31877.1"/>
    <property type="molecule type" value="Genomic_DNA"/>
</dbReference>
<dbReference type="AlphaFoldDB" id="A0A2N5MC07"/>
<evidence type="ECO:0000313" key="3">
    <source>
        <dbReference type="EMBL" id="PLT31877.1"/>
    </source>
</evidence>
<sequence>MNTNVSFLTTQEEISQYLGVISLLNRVKISRDRIIRTGGEKMVIVYISLAAIVLSLVFLGVYAFKTFKRVKPAINSLSETAARLQQKTDTIKVESTQLTENQQQLMTDIQVKKEAVTSTIENAKQTPKPIIQLWKRFKPESKADKKPSSKTKKLLASYGRG</sequence>
<dbReference type="OrthoDB" id="2969233at2"/>
<dbReference type="PANTHER" id="PTHR40070:SF1">
    <property type="entry name" value="UPF0478 PROTEIN YTXG"/>
    <property type="match status" value="1"/>
</dbReference>
<evidence type="ECO:0000256" key="1">
    <source>
        <dbReference type="SAM" id="MobiDB-lite"/>
    </source>
</evidence>
<organism evidence="3 4">
    <name type="scientific">Peribacillus deserti</name>
    <dbReference type="NCBI Taxonomy" id="673318"/>
    <lineage>
        <taxon>Bacteria</taxon>
        <taxon>Bacillati</taxon>
        <taxon>Bacillota</taxon>
        <taxon>Bacilli</taxon>
        <taxon>Bacillales</taxon>
        <taxon>Bacillaceae</taxon>
        <taxon>Peribacillus</taxon>
    </lineage>
</organism>
<gene>
    <name evidence="3" type="ORF">CUU66_00150</name>
</gene>
<keyword evidence="2" id="KW-1133">Transmembrane helix</keyword>
<name>A0A2N5MC07_9BACI</name>
<keyword evidence="2" id="KW-0472">Membrane</keyword>
<proteinExistence type="predicted"/>
<dbReference type="InterPro" id="IPR009293">
    <property type="entry name" value="UPF0478"/>
</dbReference>